<gene>
    <name evidence="1" type="ORF">HPBE_LOCUS26440</name>
</gene>
<dbReference type="OrthoDB" id="424543at2759"/>
<dbReference type="AlphaFoldDB" id="A0A183GUS1"/>
<sequence>MVEVNPRVSAAWFKRLSLTEILYVKKMPERLKSKIYRTVVQPVAMYGAECWLATKETESRLSVMETKMLRWMAGVTRLDRIRNEAIWQKFGVAPIADKTREARLR</sequence>
<accession>A0A183GUS1</accession>
<proteinExistence type="predicted"/>
<dbReference type="WBParaSite" id="HPBE_0002644101-mRNA-1">
    <property type="protein sequence ID" value="HPBE_0002644101-mRNA-1"/>
    <property type="gene ID" value="HPBE_0002644101"/>
</dbReference>
<dbReference type="Proteomes" id="UP000050761">
    <property type="component" value="Unassembled WGS sequence"/>
</dbReference>
<evidence type="ECO:0000313" key="3">
    <source>
        <dbReference type="WBParaSite" id="HPBE_0002644101-mRNA-1"/>
    </source>
</evidence>
<accession>A0A3P8EU08</accession>
<keyword evidence="2" id="KW-1185">Reference proteome</keyword>
<reference evidence="3" key="2">
    <citation type="submission" date="2019-09" db="UniProtKB">
        <authorList>
            <consortium name="WormBaseParasite"/>
        </authorList>
    </citation>
    <scope>IDENTIFICATION</scope>
</reference>
<evidence type="ECO:0000313" key="1">
    <source>
        <dbReference type="EMBL" id="VDP57560.1"/>
    </source>
</evidence>
<protein>
    <submittedName>
        <fullName evidence="3">ATP-grasp domain-containing protein</fullName>
    </submittedName>
</protein>
<dbReference type="PANTHER" id="PTHR46238:SF8">
    <property type="entry name" value="ENDONUCLEASE_EXONUCLEASE_PHOSPHATASE DOMAIN-CONTAINING PROTEIN"/>
    <property type="match status" value="1"/>
</dbReference>
<name>A0A183GUS1_HELPZ</name>
<reference evidence="1 2" key="1">
    <citation type="submission" date="2018-11" db="EMBL/GenBank/DDBJ databases">
        <authorList>
            <consortium name="Pathogen Informatics"/>
        </authorList>
    </citation>
    <scope>NUCLEOTIDE SEQUENCE [LARGE SCALE GENOMIC DNA]</scope>
</reference>
<evidence type="ECO:0000313" key="2">
    <source>
        <dbReference type="Proteomes" id="UP000050761"/>
    </source>
</evidence>
<dbReference type="EMBL" id="UZAH01039977">
    <property type="protein sequence ID" value="VDP57560.1"/>
    <property type="molecule type" value="Genomic_DNA"/>
</dbReference>
<organism evidence="2 3">
    <name type="scientific">Heligmosomoides polygyrus</name>
    <name type="common">Parasitic roundworm</name>
    <dbReference type="NCBI Taxonomy" id="6339"/>
    <lineage>
        <taxon>Eukaryota</taxon>
        <taxon>Metazoa</taxon>
        <taxon>Ecdysozoa</taxon>
        <taxon>Nematoda</taxon>
        <taxon>Chromadorea</taxon>
        <taxon>Rhabditida</taxon>
        <taxon>Rhabditina</taxon>
        <taxon>Rhabditomorpha</taxon>
        <taxon>Strongyloidea</taxon>
        <taxon>Heligmosomidae</taxon>
        <taxon>Heligmosomoides</taxon>
    </lineage>
</organism>
<dbReference type="PANTHER" id="PTHR46238">
    <property type="entry name" value="REVERSE TRANSCRIPTASE DOMAIN-CONTAINING PROTEIN"/>
    <property type="match status" value="1"/>
</dbReference>